<dbReference type="Pfam" id="PF00632">
    <property type="entry name" value="HECT"/>
    <property type="match status" value="1"/>
</dbReference>
<dbReference type="InterPro" id="IPR000569">
    <property type="entry name" value="HECT_dom"/>
</dbReference>
<dbReference type="Pfam" id="PF01744">
    <property type="entry name" value="GLTT"/>
    <property type="match status" value="2"/>
</dbReference>
<dbReference type="GO" id="GO:0000209">
    <property type="term" value="P:protein polyubiquitination"/>
    <property type="evidence" value="ECO:0007669"/>
    <property type="project" value="InterPro"/>
</dbReference>
<dbReference type="Proteomes" id="UP001153269">
    <property type="component" value="Unassembled WGS sequence"/>
</dbReference>
<evidence type="ECO:0000259" key="7">
    <source>
        <dbReference type="PROSITE" id="PS50237"/>
    </source>
</evidence>
<dbReference type="EMBL" id="CADEAL010004210">
    <property type="protein sequence ID" value="CAB1454373.1"/>
    <property type="molecule type" value="Genomic_DNA"/>
</dbReference>
<name>A0A9N7VSB7_PLEPL</name>
<evidence type="ECO:0000256" key="4">
    <source>
        <dbReference type="ARBA" id="ARBA00022786"/>
    </source>
</evidence>
<dbReference type="SMART" id="SM00119">
    <property type="entry name" value="HECTc"/>
    <property type="match status" value="1"/>
</dbReference>
<evidence type="ECO:0000256" key="2">
    <source>
        <dbReference type="ARBA" id="ARBA00012485"/>
    </source>
</evidence>
<comment type="caution">
    <text evidence="8">The sequence shown here is derived from an EMBL/GenBank/DDBJ whole genome shotgun (WGS) entry which is preliminary data.</text>
</comment>
<dbReference type="Gene3D" id="3.30.2410.10">
    <property type="entry name" value="Hect, E3 ligase catalytic domain"/>
    <property type="match status" value="1"/>
</dbReference>
<reference evidence="8" key="1">
    <citation type="submission" date="2020-03" db="EMBL/GenBank/DDBJ databases">
        <authorList>
            <person name="Weist P."/>
        </authorList>
    </citation>
    <scope>NUCLEOTIDE SEQUENCE</scope>
</reference>
<feature type="active site" description="Glycyl thioester intermediate" evidence="5">
    <location>
        <position position="1158"/>
    </location>
</feature>
<feature type="compositionally biased region" description="Polar residues" evidence="6">
    <location>
        <begin position="313"/>
        <end position="325"/>
    </location>
</feature>
<comment type="catalytic activity">
    <reaction evidence="1">
        <text>S-ubiquitinyl-[E2 ubiquitin-conjugating enzyme]-L-cysteine + [acceptor protein]-L-lysine = [E2 ubiquitin-conjugating enzyme]-L-cysteine + N(6)-ubiquitinyl-[acceptor protein]-L-lysine.</text>
        <dbReference type="EC" id="2.3.2.26"/>
    </reaction>
</comment>
<dbReference type="SUPFAM" id="SSF56204">
    <property type="entry name" value="Hect, E3 ligase catalytic domain"/>
    <property type="match status" value="1"/>
</dbReference>
<evidence type="ECO:0000256" key="5">
    <source>
        <dbReference type="PROSITE-ProRule" id="PRU00104"/>
    </source>
</evidence>
<dbReference type="PROSITE" id="PS50237">
    <property type="entry name" value="HECT"/>
    <property type="match status" value="1"/>
</dbReference>
<dbReference type="PANTHER" id="PTHR45700:SF9">
    <property type="entry name" value="HECT-TYPE E3 UBIQUITIN TRANSFERASE"/>
    <property type="match status" value="1"/>
</dbReference>
<dbReference type="AlphaFoldDB" id="A0A9N7VSB7"/>
<proteinExistence type="predicted"/>
<dbReference type="PANTHER" id="PTHR45700">
    <property type="entry name" value="UBIQUITIN-PROTEIN LIGASE E3C"/>
    <property type="match status" value="1"/>
</dbReference>
<dbReference type="GO" id="GO:0061630">
    <property type="term" value="F:ubiquitin protein ligase activity"/>
    <property type="evidence" value="ECO:0007669"/>
    <property type="project" value="UniProtKB-EC"/>
</dbReference>
<organism evidence="8 9">
    <name type="scientific">Pleuronectes platessa</name>
    <name type="common">European plaice</name>
    <dbReference type="NCBI Taxonomy" id="8262"/>
    <lineage>
        <taxon>Eukaryota</taxon>
        <taxon>Metazoa</taxon>
        <taxon>Chordata</taxon>
        <taxon>Craniata</taxon>
        <taxon>Vertebrata</taxon>
        <taxon>Euteleostomi</taxon>
        <taxon>Actinopterygii</taxon>
        <taxon>Neopterygii</taxon>
        <taxon>Teleostei</taxon>
        <taxon>Neoteleostei</taxon>
        <taxon>Acanthomorphata</taxon>
        <taxon>Carangaria</taxon>
        <taxon>Pleuronectiformes</taxon>
        <taxon>Pleuronectoidei</taxon>
        <taxon>Pleuronectidae</taxon>
        <taxon>Pleuronectes</taxon>
    </lineage>
</organism>
<accession>A0A9N7VSB7</accession>
<feature type="region of interest" description="Disordered" evidence="6">
    <location>
        <begin position="310"/>
        <end position="335"/>
    </location>
</feature>
<evidence type="ECO:0000313" key="8">
    <source>
        <dbReference type="EMBL" id="CAB1454373.1"/>
    </source>
</evidence>
<dbReference type="CDD" id="cd00078">
    <property type="entry name" value="HECTc"/>
    <property type="match status" value="1"/>
</dbReference>
<keyword evidence="9" id="KW-1185">Reference proteome</keyword>
<evidence type="ECO:0000256" key="1">
    <source>
        <dbReference type="ARBA" id="ARBA00000885"/>
    </source>
</evidence>
<evidence type="ECO:0000256" key="3">
    <source>
        <dbReference type="ARBA" id="ARBA00022679"/>
    </source>
</evidence>
<dbReference type="Gene3D" id="3.30.2160.10">
    <property type="entry name" value="Hect, E3 ligase catalytic domain"/>
    <property type="match status" value="1"/>
</dbReference>
<feature type="domain" description="HECT" evidence="7">
    <location>
        <begin position="851"/>
        <end position="1190"/>
    </location>
</feature>
<protein>
    <recommendedName>
        <fullName evidence="2">HECT-type E3 ubiquitin transferase</fullName>
        <ecNumber evidence="2">2.3.2.26</ecNumber>
    </recommendedName>
</protein>
<evidence type="ECO:0000313" key="9">
    <source>
        <dbReference type="Proteomes" id="UP001153269"/>
    </source>
</evidence>
<dbReference type="EC" id="2.3.2.26" evidence="2"/>
<keyword evidence="4 5" id="KW-0833">Ubl conjugation pathway</keyword>
<dbReference type="FunFam" id="3.30.2410.10:FF:000009">
    <property type="entry name" value="Probable E3 ubiquitin-protein ligase HECTD2"/>
    <property type="match status" value="1"/>
</dbReference>
<gene>
    <name evidence="8" type="ORF">PLEPLA_LOCUS42138</name>
</gene>
<dbReference type="InterPro" id="IPR044611">
    <property type="entry name" value="E3A/B/C-like"/>
</dbReference>
<dbReference type="Gene3D" id="3.90.1750.10">
    <property type="entry name" value="Hect, E3 ligase catalytic domains"/>
    <property type="match status" value="1"/>
</dbReference>
<evidence type="ECO:0000256" key="6">
    <source>
        <dbReference type="SAM" id="MobiDB-lite"/>
    </source>
</evidence>
<dbReference type="InterPro" id="IPR008164">
    <property type="entry name" value="XGLTT_rpt"/>
</dbReference>
<feature type="region of interest" description="Disordered" evidence="6">
    <location>
        <begin position="364"/>
        <end position="443"/>
    </location>
</feature>
<keyword evidence="3" id="KW-0808">Transferase</keyword>
<sequence length="1190" mass="133456">MWRRHDFASPHGVDSCMSSSCQRSHDWILHHTRVKQLMSRRRPTPRLSKNLVLLFTPGQFTTGLFTPGLFTPGQFTPGQFTPGQFTPGLFTTGLFTPGQFTPGQFTTGLFTPGLFTPGLFTPGLFTPGQFTTGLFTPDLFTPGQFTPGLFTSGLFTPDLFTPGQFTPGQFTPGQFTPGQFTPGLFTTGLFTPDLFTPGQFTPGQFTTGQFTPGLFTPGLFTPGLFTPGQFTPGLFTPDLFTPVQFTPGQFTPGLFTPGQFTPGLFTPDLFTQGQFTPGQFTVGRFTPGQFTPGQFTPGLFTPGRFTPGLFTPGQFTPGTSSSSSKHGVGPPRCVLPDRRRTETLRAALGDRYACGCVRNGRRTHLSDGGTLLRVPEDVNVPDLRGEAERTERTDSGREPQKHGQPREERGGLRASSRRKFPLDRMDGENPALSGGAVERERERERLPPIYGSSAPAGLGRGVKQPLPSLGTFISTLSQRRDLGGRGLSGGMTGTLSSSLGLRHGRELPPICGDVRQKQRFSIDTLPPEVKAPFPPDPVIPLRTKTTREFQEDMEQAVQSEDWRDVREFYLTTFDSFIEINAAFKREANGSFNTIDDSGVNAKFVNAVYDALLSTPQDIQKSVLKGIINSLLREWKGPRSKDDLRAYFILVQSPQYSSTNTYVIFAHLLRQIAVLSEADHHFLVHWLKRLSTRRFRQLVERLLQFISTRLFPAEPDELPPLAKCSWWIPSATKVLSLFNAANSVSSFPIMPFTDFYNITVEHIDFMEDYRTWQNYGNSNRFSFCQFPFILSTVVKKAIIQKDSEQQMISQARLSLVSKVSRRQRVDMNLLFLNIKVRRAQLLSDSLDELTRKRCDLKKKLRVTFVGEAGLDMGGLTKEWFLLLVRQIFHTDYGMFTDMKDSRCHWFSSWKCDNYSEFQLVGTLMGLAVYNSIALDIHFPLYCYRKLLAPPTAPCDQNALVGMAPATLDDLQQIMPELAHGLGELLSYEGNVEDDFYLTFQVFQEEMGVVRSYNLKPGGDRIPVTRQNRKEYVQLYVDFLLNKSIYKQFAAFYHGFHSVCASDALMLLRPEEVEMLVCGSPDLDMSALQRAAQYEGYNKMDATVRCFWDVVLSFPLELQKKLLHFATGSDRVPVGGMADLNFKISKIDVPIDWLPISHTCFNQIGLPAYRTRKELKHKLTIAISNAEGFGLE</sequence>
<dbReference type="InterPro" id="IPR035983">
    <property type="entry name" value="Hect_E3_ubiquitin_ligase"/>
</dbReference>
<dbReference type="FunFam" id="3.30.2160.10:FF:000004">
    <property type="entry name" value="probable E3 ubiquitin-protein ligase HERC4 isoform X1"/>
    <property type="match status" value="1"/>
</dbReference>
<feature type="compositionally biased region" description="Basic and acidic residues" evidence="6">
    <location>
        <begin position="383"/>
        <end position="411"/>
    </location>
</feature>